<evidence type="ECO:0000313" key="1">
    <source>
        <dbReference type="EMBL" id="SIQ91404.1"/>
    </source>
</evidence>
<accession>A0A1N6WMS0</accession>
<dbReference type="Proteomes" id="UP000185841">
    <property type="component" value="Unassembled WGS sequence"/>
</dbReference>
<reference evidence="1 2" key="1">
    <citation type="submission" date="2017-01" db="EMBL/GenBank/DDBJ databases">
        <authorList>
            <person name="Mah S.A."/>
            <person name="Swanson W.J."/>
            <person name="Moy G.W."/>
            <person name="Vacquier V.D."/>
        </authorList>
    </citation>
    <scope>NUCLEOTIDE SEQUENCE [LARGE SCALE GENOMIC DNA]</scope>
    <source>
        <strain evidence="1 2">RU36E</strain>
    </source>
</reference>
<name>A0A1N6WMS0_AQUAC</name>
<evidence type="ECO:0000313" key="2">
    <source>
        <dbReference type="Proteomes" id="UP000185841"/>
    </source>
</evidence>
<dbReference type="RefSeq" id="WP_139332613.1">
    <property type="nucleotide sequence ID" value="NZ_FTMP01000010.1"/>
</dbReference>
<proteinExistence type="predicted"/>
<dbReference type="EMBL" id="FTMP01000010">
    <property type="protein sequence ID" value="SIQ91404.1"/>
    <property type="molecule type" value="Genomic_DNA"/>
</dbReference>
<gene>
    <name evidence="1" type="ORF">SAMN05878282_11078</name>
</gene>
<sequence>MPATMKRTNKRTVERVYTCSVCTTEYTTTRYSKTHYCSPSCRSKARNNKTASRRIEKLPVSDSWLWVARECHRAGTVEILKDVDLEQLFEVYNRRFKCYGWDSENKTSKFHLCHIAPVSGKHSIGLLHHENLFIGGSLANQVHGTKEYEGVGKSIPRSSLLDKWRVGSKDSHRAILSKVQKYLGNKLVEYAKKNPIKKAQRFVLAERISKLKNNILPLDQLEKMGTQALMKLEAELLQKDVFSIKLIAKRSLVVYQEELERFSTYDTDKQSDYLFMSDAVRVVAQLLSQENESGLSSITAHKFRWYYEFTPLQLKPNKDLSKLRDFISFTAFSLLQGAELDKSLVKNTLNAYIDVVSLTVVEHGIPDFNDTFTDFEYIRDELNEFSENVEKVKNAISNASLLSPSVVLKLEEKAKEQSFLNTYRAETACPEYWNYDYSEYGIKVEAEYSLPVYSDTFLESLPF</sequence>
<organism evidence="1 2">
    <name type="scientific">Aquipseudomonas alcaligenes</name>
    <name type="common">Pseudomonas alcaligenes</name>
    <dbReference type="NCBI Taxonomy" id="43263"/>
    <lineage>
        <taxon>Bacteria</taxon>
        <taxon>Pseudomonadati</taxon>
        <taxon>Pseudomonadota</taxon>
        <taxon>Gammaproteobacteria</taxon>
        <taxon>Pseudomonadales</taxon>
        <taxon>Pseudomonadaceae</taxon>
        <taxon>Aquipseudomonas</taxon>
    </lineage>
</organism>
<protein>
    <submittedName>
        <fullName evidence="1">Uncharacterized protein</fullName>
    </submittedName>
</protein>
<dbReference type="AlphaFoldDB" id="A0A1N6WMS0"/>